<evidence type="ECO:0000313" key="2">
    <source>
        <dbReference type="Proteomes" id="UP001551482"/>
    </source>
</evidence>
<protein>
    <submittedName>
        <fullName evidence="1">Uncharacterized protein</fullName>
    </submittedName>
</protein>
<sequence>MVARLAVEVGQGMGDLAVPPFWDTVCGLVARSWRLEACLAISAVYRLDGLWWMARDFDRSAARGLELIWQGMTLKELSDHVDVSRDAAELLTEADRLVPDDVRDAPFCEIVLETLR</sequence>
<accession>A0ABV3DNM0</accession>
<dbReference type="EMBL" id="JBEZFP010000086">
    <property type="protein sequence ID" value="MEU8137357.1"/>
    <property type="molecule type" value="Genomic_DNA"/>
</dbReference>
<dbReference type="Proteomes" id="UP001551482">
    <property type="component" value="Unassembled WGS sequence"/>
</dbReference>
<gene>
    <name evidence="1" type="ORF">AB0C36_28070</name>
</gene>
<proteinExistence type="predicted"/>
<comment type="caution">
    <text evidence="1">The sequence shown here is derived from an EMBL/GenBank/DDBJ whole genome shotgun (WGS) entry which is preliminary data.</text>
</comment>
<organism evidence="1 2">
    <name type="scientific">Streptodolium elevatio</name>
    <dbReference type="NCBI Taxonomy" id="3157996"/>
    <lineage>
        <taxon>Bacteria</taxon>
        <taxon>Bacillati</taxon>
        <taxon>Actinomycetota</taxon>
        <taxon>Actinomycetes</taxon>
        <taxon>Kitasatosporales</taxon>
        <taxon>Streptomycetaceae</taxon>
        <taxon>Streptodolium</taxon>
    </lineage>
</organism>
<dbReference type="RefSeq" id="WP_358359134.1">
    <property type="nucleotide sequence ID" value="NZ_JBEZFP010000086.1"/>
</dbReference>
<keyword evidence="2" id="KW-1185">Reference proteome</keyword>
<evidence type="ECO:0000313" key="1">
    <source>
        <dbReference type="EMBL" id="MEU8137357.1"/>
    </source>
</evidence>
<name>A0ABV3DNM0_9ACTN</name>
<reference evidence="1 2" key="1">
    <citation type="submission" date="2024-06" db="EMBL/GenBank/DDBJ databases">
        <title>The Natural Products Discovery Center: Release of the First 8490 Sequenced Strains for Exploring Actinobacteria Biosynthetic Diversity.</title>
        <authorList>
            <person name="Kalkreuter E."/>
            <person name="Kautsar S.A."/>
            <person name="Yang D."/>
            <person name="Bader C.D."/>
            <person name="Teijaro C.N."/>
            <person name="Fluegel L."/>
            <person name="Davis C.M."/>
            <person name="Simpson J.R."/>
            <person name="Lauterbach L."/>
            <person name="Steele A.D."/>
            <person name="Gui C."/>
            <person name="Meng S."/>
            <person name="Li G."/>
            <person name="Viehrig K."/>
            <person name="Ye F."/>
            <person name="Su P."/>
            <person name="Kiefer A.F."/>
            <person name="Nichols A."/>
            <person name="Cepeda A.J."/>
            <person name="Yan W."/>
            <person name="Fan B."/>
            <person name="Jiang Y."/>
            <person name="Adhikari A."/>
            <person name="Zheng C.-J."/>
            <person name="Schuster L."/>
            <person name="Cowan T.M."/>
            <person name="Smanski M.J."/>
            <person name="Chevrette M.G."/>
            <person name="De Carvalho L.P.S."/>
            <person name="Shen B."/>
        </authorList>
    </citation>
    <scope>NUCLEOTIDE SEQUENCE [LARGE SCALE GENOMIC DNA]</scope>
    <source>
        <strain evidence="1 2">NPDC048946</strain>
    </source>
</reference>